<dbReference type="InterPro" id="IPR014529">
    <property type="entry name" value="UCP026631"/>
</dbReference>
<feature type="transmembrane region" description="Helical" evidence="1">
    <location>
        <begin position="40"/>
        <end position="61"/>
    </location>
</feature>
<evidence type="ECO:0000259" key="2">
    <source>
        <dbReference type="Pfam" id="PF03703"/>
    </source>
</evidence>
<accession>A0ABM9N472</accession>
<feature type="transmembrane region" description="Helical" evidence="1">
    <location>
        <begin position="217"/>
        <end position="250"/>
    </location>
</feature>
<comment type="caution">
    <text evidence="3">The sequence shown here is derived from an EMBL/GenBank/DDBJ whole genome shotgun (WGS) entry which is preliminary data.</text>
</comment>
<dbReference type="Proteomes" id="UP001314241">
    <property type="component" value="Unassembled WGS sequence"/>
</dbReference>
<dbReference type="EMBL" id="CAWVOH010000001">
    <property type="protein sequence ID" value="CAK8053964.1"/>
    <property type="molecule type" value="Genomic_DNA"/>
</dbReference>
<feature type="domain" description="YdbS-like PH" evidence="2">
    <location>
        <begin position="62"/>
        <end position="127"/>
    </location>
</feature>
<sequence>MPSNQGPKHFNFLAVIFDLAKAWYSIVLSIVFISSKEHGFTFYLGFVLLAFIIGSTIWSYCFTTYEIGEKEVILRRGFFFKTMHHLPYQRIQNVDRKQWFFLKPFHVEQVTVDSGASNAQKEAVDLAAVNDQVADIIEEKRRLSLGGDSTPAEDQSAVEYRAEDDPNQHRVTTGELVEYAVTDFRVVSQLFILWAFLNHVPSIGKVFEWLGAQASLGYARYGMIVFILLALLVIILILGANVLRIVFMLYGFTLKQDGEKFEISKGLLQTSRLHFDKNRIQAVKIQQNIFRKIFHLVTVQVDLIAGKGVEDSDKAVTLFPVLKENETYDVLHKFINFIPEKGIAFQPAKKRTYWFLARNAFVLMLLPIAMAAYFCYSQIWFWPLAAMLLILAIAMGLYKARHTGAQVFAGEYLALQNAHFFRRSITYAGWHEIQSINLRQSIFMAKAGYAHFVIAVRNGESVNYVECRYLPIKQAEGLYQWYREFPNQK</sequence>
<dbReference type="Pfam" id="PF03703">
    <property type="entry name" value="bPH_2"/>
    <property type="match status" value="3"/>
</dbReference>
<feature type="transmembrane region" description="Helical" evidence="1">
    <location>
        <begin position="380"/>
        <end position="398"/>
    </location>
</feature>
<dbReference type="RefSeq" id="WP_349641509.1">
    <property type="nucleotide sequence ID" value="NZ_CAWVOH010000001.1"/>
</dbReference>
<keyword evidence="1" id="KW-0472">Membrane</keyword>
<feature type="domain" description="YdbS-like PH" evidence="2">
    <location>
        <begin position="252"/>
        <end position="308"/>
    </location>
</feature>
<proteinExistence type="predicted"/>
<dbReference type="PANTHER" id="PTHR34473:SF2">
    <property type="entry name" value="UPF0699 TRANSMEMBRANE PROTEIN YDBT"/>
    <property type="match status" value="1"/>
</dbReference>
<dbReference type="PIRSF" id="PIRSF026631">
    <property type="entry name" value="UCP026631"/>
    <property type="match status" value="1"/>
</dbReference>
<dbReference type="InterPro" id="IPR005182">
    <property type="entry name" value="YdbS-like_PH"/>
</dbReference>
<reference evidence="3 4" key="1">
    <citation type="submission" date="2024-01" db="EMBL/GenBank/DDBJ databases">
        <authorList>
            <person name="Botero Cardona J."/>
        </authorList>
    </citation>
    <scope>NUCLEOTIDE SEQUENCE [LARGE SCALE GENOMIC DNA]</scope>
    <source>
        <strain evidence="3 4">LMG 33000</strain>
    </source>
</reference>
<dbReference type="PANTHER" id="PTHR34473">
    <property type="entry name" value="UPF0699 TRANSMEMBRANE PROTEIN YDBS"/>
    <property type="match status" value="1"/>
</dbReference>
<evidence type="ECO:0000313" key="3">
    <source>
        <dbReference type="EMBL" id="CAK8053964.1"/>
    </source>
</evidence>
<gene>
    <name evidence="3" type="ORF">R54876_GBNLAHCA_00523</name>
</gene>
<evidence type="ECO:0000313" key="4">
    <source>
        <dbReference type="Proteomes" id="UP001314241"/>
    </source>
</evidence>
<keyword evidence="1" id="KW-1133">Transmembrane helix</keyword>
<keyword evidence="1" id="KW-0812">Transmembrane</keyword>
<evidence type="ECO:0000256" key="1">
    <source>
        <dbReference type="SAM" id="Phobius"/>
    </source>
</evidence>
<feature type="transmembrane region" description="Helical" evidence="1">
    <location>
        <begin position="12"/>
        <end position="34"/>
    </location>
</feature>
<feature type="transmembrane region" description="Helical" evidence="1">
    <location>
        <begin position="355"/>
        <end position="374"/>
    </location>
</feature>
<keyword evidence="4" id="KW-1185">Reference proteome</keyword>
<organism evidence="3 4">
    <name type="scientific">Eupransor demetentiae</name>
    <dbReference type="NCBI Taxonomy" id="3109584"/>
    <lineage>
        <taxon>Bacteria</taxon>
        <taxon>Bacillati</taxon>
        <taxon>Bacillota</taxon>
        <taxon>Bacilli</taxon>
        <taxon>Lactobacillales</taxon>
        <taxon>Lactobacillaceae</taxon>
        <taxon>Eupransor</taxon>
    </lineage>
</organism>
<feature type="domain" description="YdbS-like PH" evidence="2">
    <location>
        <begin position="421"/>
        <end position="482"/>
    </location>
</feature>
<name>A0ABM9N472_9LACO</name>
<protein>
    <submittedName>
        <fullName evidence="3">Contains bPH2 (Bacterial pleckstrin homology) domain (YdbT)</fullName>
    </submittedName>
</protein>